<dbReference type="InterPro" id="IPR012349">
    <property type="entry name" value="Split_barrel_FMN-bd"/>
</dbReference>
<comment type="caution">
    <text evidence="4">The sequence shown here is derived from an EMBL/GenBank/DDBJ whole genome shotgun (WGS) entry which is preliminary data.</text>
</comment>
<dbReference type="InterPro" id="IPR055343">
    <property type="entry name" value="CREG_beta-barrel"/>
</dbReference>
<protein>
    <submittedName>
        <fullName evidence="4">Putative fmn-binding split barrel-related protein</fullName>
    </submittedName>
</protein>
<feature type="compositionally biased region" description="Low complexity" evidence="1">
    <location>
        <begin position="175"/>
        <end position="190"/>
    </location>
</feature>
<dbReference type="OrthoDB" id="2138282at2759"/>
<reference evidence="4 5" key="2">
    <citation type="submission" date="2015-05" db="EMBL/GenBank/DDBJ databases">
        <authorList>
            <person name="Morales-Cruz A."/>
            <person name="Amrine K.C."/>
            <person name="Cantu D."/>
        </authorList>
    </citation>
    <scope>NUCLEOTIDE SEQUENCE [LARGE SCALE GENOMIC DNA]</scope>
    <source>
        <strain evidence="4">UCRPC4</strain>
    </source>
</reference>
<dbReference type="AlphaFoldDB" id="A0A0G2F2R2"/>
<evidence type="ECO:0000256" key="2">
    <source>
        <dbReference type="SAM" id="SignalP"/>
    </source>
</evidence>
<sequence>MHPPNLSHLLPYIATFLPLTTCLVLPQSLPDQSPFLIHPQAPPPSSTPFPLPEISSLFAPTANRIPTRYESTVLARRLLALSQTGVLSTVFPSDPSSSSSSSYFPPSVSSLPIGLPDYIADCEEFGDPTILALDIATTFRNAAPETPDTEIRNISLSIDWWASYRELRRRRHHQTPPLFSSPSSSEENLPTPDPSLYSPASLPRLSLLGYLEPISHHSLVSHRVPTCFLEHHPDAAWWLPGNPASVHKGRWLRLRVQQAFWVGGFGDRAYIGWLDANEFKGVKREEWEAVKLPGEK</sequence>
<feature type="region of interest" description="Disordered" evidence="1">
    <location>
        <begin position="174"/>
        <end position="195"/>
    </location>
</feature>
<dbReference type="SUPFAM" id="SSF50475">
    <property type="entry name" value="FMN-binding split barrel"/>
    <property type="match status" value="1"/>
</dbReference>
<evidence type="ECO:0000313" key="4">
    <source>
        <dbReference type="EMBL" id="KKY28566.1"/>
    </source>
</evidence>
<evidence type="ECO:0000256" key="1">
    <source>
        <dbReference type="SAM" id="MobiDB-lite"/>
    </source>
</evidence>
<feature type="signal peptide" evidence="2">
    <location>
        <begin position="1"/>
        <end position="22"/>
    </location>
</feature>
<dbReference type="PANTHER" id="PTHR37273:SF1">
    <property type="entry name" value="ADL397C-AP"/>
    <property type="match status" value="1"/>
</dbReference>
<proteinExistence type="predicted"/>
<accession>A0A0G2F2R2</accession>
<dbReference type="PANTHER" id="PTHR37273">
    <property type="entry name" value="CHROMOSOME 8, WHOLE GENOME SHOTGUN SEQUENCE"/>
    <property type="match status" value="1"/>
</dbReference>
<feature type="domain" description="CREG-like beta-barrel" evidence="3">
    <location>
        <begin position="66"/>
        <end position="278"/>
    </location>
</feature>
<dbReference type="Proteomes" id="UP000053317">
    <property type="component" value="Unassembled WGS sequence"/>
</dbReference>
<organism evidence="4 5">
    <name type="scientific">Phaeomoniella chlamydospora</name>
    <name type="common">Phaeoacremonium chlamydosporum</name>
    <dbReference type="NCBI Taxonomy" id="158046"/>
    <lineage>
        <taxon>Eukaryota</taxon>
        <taxon>Fungi</taxon>
        <taxon>Dikarya</taxon>
        <taxon>Ascomycota</taxon>
        <taxon>Pezizomycotina</taxon>
        <taxon>Eurotiomycetes</taxon>
        <taxon>Chaetothyriomycetidae</taxon>
        <taxon>Phaeomoniellales</taxon>
        <taxon>Phaeomoniellaceae</taxon>
        <taxon>Phaeomoniella</taxon>
    </lineage>
</organism>
<reference evidence="4 5" key="1">
    <citation type="submission" date="2015-05" db="EMBL/GenBank/DDBJ databases">
        <title>Distinctive expansion of gene families associated with plant cell wall degradation and secondary metabolism in the genomes of grapevine trunk pathogens.</title>
        <authorList>
            <person name="Lawrence D.P."/>
            <person name="Travadon R."/>
            <person name="Rolshausen P.E."/>
            <person name="Baumgartner K."/>
        </authorList>
    </citation>
    <scope>NUCLEOTIDE SEQUENCE [LARGE SCALE GENOMIC DNA]</scope>
    <source>
        <strain evidence="4">UCRPC4</strain>
    </source>
</reference>
<dbReference type="Pfam" id="PF13883">
    <property type="entry name" value="CREG_beta-barrel"/>
    <property type="match status" value="1"/>
</dbReference>
<dbReference type="Gene3D" id="2.30.110.10">
    <property type="entry name" value="Electron Transport, Fmn-binding Protein, Chain A"/>
    <property type="match status" value="1"/>
</dbReference>
<keyword evidence="5" id="KW-1185">Reference proteome</keyword>
<evidence type="ECO:0000313" key="5">
    <source>
        <dbReference type="Proteomes" id="UP000053317"/>
    </source>
</evidence>
<name>A0A0G2F2R2_PHACM</name>
<evidence type="ECO:0000259" key="3">
    <source>
        <dbReference type="Pfam" id="PF13883"/>
    </source>
</evidence>
<dbReference type="EMBL" id="LCWF01000012">
    <property type="protein sequence ID" value="KKY28566.1"/>
    <property type="molecule type" value="Genomic_DNA"/>
</dbReference>
<gene>
    <name evidence="4" type="ORF">UCRPC4_g00555</name>
</gene>
<keyword evidence="2" id="KW-0732">Signal</keyword>
<feature type="chain" id="PRO_5002543792" evidence="2">
    <location>
        <begin position="23"/>
        <end position="296"/>
    </location>
</feature>